<dbReference type="AlphaFoldDB" id="X1RI53"/>
<proteinExistence type="predicted"/>
<accession>X1RI53</accession>
<feature type="non-terminal residue" evidence="1">
    <location>
        <position position="100"/>
    </location>
</feature>
<feature type="non-terminal residue" evidence="1">
    <location>
        <position position="1"/>
    </location>
</feature>
<dbReference type="EMBL" id="BARV01043843">
    <property type="protein sequence ID" value="GAI66651.1"/>
    <property type="molecule type" value="Genomic_DNA"/>
</dbReference>
<reference evidence="1" key="1">
    <citation type="journal article" date="2014" name="Front. Microbiol.">
        <title>High frequency of phylogenetically diverse reductive dehalogenase-homologous genes in deep subseafloor sedimentary metagenomes.</title>
        <authorList>
            <person name="Kawai M."/>
            <person name="Futagami T."/>
            <person name="Toyoda A."/>
            <person name="Takaki Y."/>
            <person name="Nishi S."/>
            <person name="Hori S."/>
            <person name="Arai W."/>
            <person name="Tsubouchi T."/>
            <person name="Morono Y."/>
            <person name="Uchiyama I."/>
            <person name="Ito T."/>
            <person name="Fujiyama A."/>
            <person name="Inagaki F."/>
            <person name="Takami H."/>
        </authorList>
    </citation>
    <scope>NUCLEOTIDE SEQUENCE</scope>
    <source>
        <strain evidence="1">Expedition CK06-06</strain>
    </source>
</reference>
<evidence type="ECO:0000313" key="1">
    <source>
        <dbReference type="EMBL" id="GAI66651.1"/>
    </source>
</evidence>
<gene>
    <name evidence="1" type="ORF">S06H3_65234</name>
</gene>
<organism evidence="1">
    <name type="scientific">marine sediment metagenome</name>
    <dbReference type="NCBI Taxonomy" id="412755"/>
    <lineage>
        <taxon>unclassified sequences</taxon>
        <taxon>metagenomes</taxon>
        <taxon>ecological metagenomes</taxon>
    </lineage>
</organism>
<comment type="caution">
    <text evidence="1">The sequence shown here is derived from an EMBL/GenBank/DDBJ whole genome shotgun (WGS) entry which is preliminary data.</text>
</comment>
<sequence>IEELEQGEVVLVSFDHEASSLPEIKPMAQAILRHCFSKNLKVISFALLAEGTAIGDEILRNVANEYDRKYGKDYVFLGFRPQYTAAILGLGEDLHRVFPE</sequence>
<name>X1RI53_9ZZZZ</name>
<protein>
    <submittedName>
        <fullName evidence="1">Uncharacterized protein</fullName>
    </submittedName>
</protein>